<evidence type="ECO:0000259" key="3">
    <source>
        <dbReference type="Pfam" id="PF00588"/>
    </source>
</evidence>
<dbReference type="Pfam" id="PF00588">
    <property type="entry name" value="SpoU_methylase"/>
    <property type="match status" value="1"/>
</dbReference>
<dbReference type="PANTHER" id="PTHR12029:SF11">
    <property type="entry name" value="METHYLTRANSFERASE TARBP1-RELATED"/>
    <property type="match status" value="1"/>
</dbReference>
<dbReference type="InterPro" id="IPR029028">
    <property type="entry name" value="Alpha/beta_knot_MTases"/>
</dbReference>
<name>A0AAV9UW52_9PEZI</name>
<sequence>MSRDIRELPSTTALLENLQGDSKGLDIFAYLLGLQADSKSGVDSDPRISQLAGQLYSFVFDSKNTTQDFKQRLLEATELLQRHEKLRLRSRVLPILVRELLILLRLCLLDCKDDYGHEFSEIYATVPVYAGTFDDMNRHPKISPSVVDVEAEVQRVAGHTHKSLQPSLESKSTILQATKDRLLFLEDLLSEQNDQLRYLVTEQPFFTSFLVNLCTSATYVCEQSVILSSVRLLRRVDRLHNYFLKASLLQGQHELDSRIFQHVESLLRSKPKMQINAGYHLWIGLLDSHNEQFDLSSIIHSEKYWEYILRGLEGGSGETKKICLHILWSTLQQLEKPLELKNFRWNPKDRDSQLVFWKTYITFVEMIALDNSVKQLRLASTELESLIKRARALRVPGEWILVLLLQGLDTSSTGDMMLRLSEFILRLDIDALWWIKNDRSDPIFSELNFLKYVFFPQILRTMNFTVSTLAQDTCEHGNAISSFVNRMMEITRSSNNAFQALVGTLLDIVIAHTGQANAGQLYILKGIMDATANRGKCLSPQHEDRLIKIAHIPNDNILRSDLKTLMCLHLVLRFSYPSNLTGQQLGTIAQITRNQLHLMDDTQMRLVIDALQLDQKRLPSFLTAPVAIHAILKSPTSETEIARYTLVTAIDLHIGTNTSPREAHQTSSRSHMVSNFEFHSKDVHNSVLVQLLRYGRNVQRELQSIPEVRKAVAKTFEEIVRTNDLSPQSCEITTLVSLLDPPKADRLYQLAMSRLEDISENWMHGFKSVENLLQALKFYLRISITSLRQRSPQEFSDSLINAIVARTCSFCEEIYDKVKRKKDFHEVIAYFLELIEIMLPTRNKLPPDLGYYVLVTLHMSVLPYIDGVGFSIVLNCVEHILVACPDALQMVENLSELLQEWALKAAEDRLGRDQKSNQAKAIGIILHPVILDASVATGPALIKICKDIQLHMWKRRGLAPALARALCRAFDITPATFCREHGFTEVLHEFLLPTAPRMDDNNFDVEEPLAVIFDQIVGTKGSYEKYHGEKEKIAQARIFDLLARFDYDDAIQELWAKTLLDEIFEPWTEIDPKDPRSLKIIQKWKKTQQLQAVLLLERFITDNDAEDHLEAVFVALSREANPRYKFLLEWIAFRCILRFPEMRNTIWERFENIEDDMRSYVVSLLRLAHLVAVHIKDESQEAFFTELVNRALPCATSNKVTIRHEGAELVPKLFEEATELGYTHLTENPLFKNIYNYVLDSPFRRVRVPSPSPPDIFNPITDYSLVGVLAGSYITNDTGGDIIPIFRAEDFAAFDAPSMKHFIPIGTNPPTTVAPASITKPADTDTDTDADNTDKIANASAGPIQTKGGDWDPASLLTRQDALAGRFTDRRQSHDIAVIASLVDNNYNLGGICRVCELSGVSKLYIGNKTTTLKSREFTSVSVSSEHWQPIEEAKKVDIAPLLARKRKEGYTIVGIEQTDRSVILGSRSFTFPERSVLVIGAEKTGIPPDLLVEMDICVEVKQFGETRSMNVQTVTAVVLYEYIRQNGGIQ</sequence>
<evidence type="ECO:0000313" key="4">
    <source>
        <dbReference type="EMBL" id="KAK6350146.1"/>
    </source>
</evidence>
<dbReference type="Proteomes" id="UP001375240">
    <property type="component" value="Unassembled WGS sequence"/>
</dbReference>
<organism evidence="4 5">
    <name type="scientific">Orbilia brochopaga</name>
    <dbReference type="NCBI Taxonomy" id="3140254"/>
    <lineage>
        <taxon>Eukaryota</taxon>
        <taxon>Fungi</taxon>
        <taxon>Dikarya</taxon>
        <taxon>Ascomycota</taxon>
        <taxon>Pezizomycotina</taxon>
        <taxon>Orbiliomycetes</taxon>
        <taxon>Orbiliales</taxon>
        <taxon>Orbiliaceae</taxon>
        <taxon>Orbilia</taxon>
    </lineage>
</organism>
<reference evidence="4 5" key="1">
    <citation type="submission" date="2019-10" db="EMBL/GenBank/DDBJ databases">
        <authorList>
            <person name="Palmer J.M."/>
        </authorList>
    </citation>
    <scope>NUCLEOTIDE SEQUENCE [LARGE SCALE GENOMIC DNA]</scope>
    <source>
        <strain evidence="4 5">TWF696</strain>
    </source>
</reference>
<evidence type="ECO:0000256" key="2">
    <source>
        <dbReference type="ARBA" id="ARBA00022679"/>
    </source>
</evidence>
<dbReference type="GO" id="GO:0030488">
    <property type="term" value="P:tRNA methylation"/>
    <property type="evidence" value="ECO:0007669"/>
    <property type="project" value="InterPro"/>
</dbReference>
<keyword evidence="1" id="KW-0489">Methyltransferase</keyword>
<dbReference type="InterPro" id="IPR044748">
    <property type="entry name" value="Trm3/TARBP1_C"/>
</dbReference>
<dbReference type="InterPro" id="IPR045330">
    <property type="entry name" value="TRM3/TARBP1"/>
</dbReference>
<keyword evidence="5" id="KW-1185">Reference proteome</keyword>
<feature type="domain" description="tRNA/rRNA methyltransferase SpoU type" evidence="3">
    <location>
        <begin position="1376"/>
        <end position="1521"/>
    </location>
</feature>
<dbReference type="GO" id="GO:0003723">
    <property type="term" value="F:RNA binding"/>
    <property type="evidence" value="ECO:0007669"/>
    <property type="project" value="InterPro"/>
</dbReference>
<evidence type="ECO:0000256" key="1">
    <source>
        <dbReference type="ARBA" id="ARBA00022603"/>
    </source>
</evidence>
<dbReference type="InterPro" id="IPR001537">
    <property type="entry name" value="SpoU_MeTrfase"/>
</dbReference>
<dbReference type="InterPro" id="IPR029026">
    <property type="entry name" value="tRNA_m1G_MTases_N"/>
</dbReference>
<dbReference type="GO" id="GO:0016423">
    <property type="term" value="F:tRNA (guanine) methyltransferase activity"/>
    <property type="evidence" value="ECO:0007669"/>
    <property type="project" value="InterPro"/>
</dbReference>
<dbReference type="Gene3D" id="3.40.1280.10">
    <property type="match status" value="1"/>
</dbReference>
<protein>
    <recommendedName>
        <fullName evidence="3">tRNA/rRNA methyltransferase SpoU type domain-containing protein</fullName>
    </recommendedName>
</protein>
<dbReference type="SUPFAM" id="SSF75217">
    <property type="entry name" value="alpha/beta knot"/>
    <property type="match status" value="1"/>
</dbReference>
<evidence type="ECO:0000313" key="5">
    <source>
        <dbReference type="Proteomes" id="UP001375240"/>
    </source>
</evidence>
<dbReference type="PANTHER" id="PTHR12029">
    <property type="entry name" value="RNA METHYLTRANSFERASE"/>
    <property type="match status" value="1"/>
</dbReference>
<dbReference type="EMBL" id="JAVHNQ010000004">
    <property type="protein sequence ID" value="KAK6350146.1"/>
    <property type="molecule type" value="Genomic_DNA"/>
</dbReference>
<gene>
    <name evidence="4" type="ORF">TWF696_006391</name>
</gene>
<dbReference type="CDD" id="cd18091">
    <property type="entry name" value="SpoU-like_TRM3-like"/>
    <property type="match status" value="1"/>
</dbReference>
<comment type="caution">
    <text evidence="4">The sequence shown here is derived from an EMBL/GenBank/DDBJ whole genome shotgun (WGS) entry which is preliminary data.</text>
</comment>
<keyword evidence="2" id="KW-0808">Transferase</keyword>
<proteinExistence type="predicted"/>
<accession>A0AAV9UW52</accession>